<proteinExistence type="predicted"/>
<dbReference type="EMBL" id="JABEZW010000001">
    <property type="protein sequence ID" value="MBA0758128.1"/>
    <property type="molecule type" value="Genomic_DNA"/>
</dbReference>
<comment type="caution">
    <text evidence="2">The sequence shown here is derived from an EMBL/GenBank/DDBJ whole genome shotgun (WGS) entry which is preliminary data.</text>
</comment>
<feature type="region of interest" description="Disordered" evidence="1">
    <location>
        <begin position="30"/>
        <end position="49"/>
    </location>
</feature>
<sequence length="146" mass="15928">MVDVVVNEGILDANNHTVVIFKDNTQHNFSRKPVGSSSTTSRNQLPLSKFKESASGSSCVSFAKLMKTTAELISSDLSGQSTMDMSVKEGEKPYIVASGCTNVKFPQVLREYRKQYKSDIVSLLEPKVSRVKANATIASLDLAKSH</sequence>
<evidence type="ECO:0000256" key="1">
    <source>
        <dbReference type="SAM" id="MobiDB-lite"/>
    </source>
</evidence>
<accession>A0A7J9DC14</accession>
<evidence type="ECO:0000313" key="3">
    <source>
        <dbReference type="Proteomes" id="UP000593568"/>
    </source>
</evidence>
<dbReference type="AlphaFoldDB" id="A0A7J9DC14"/>
<evidence type="ECO:0000313" key="2">
    <source>
        <dbReference type="EMBL" id="MBA0758128.1"/>
    </source>
</evidence>
<gene>
    <name evidence="2" type="ORF">Gotri_021150</name>
</gene>
<protein>
    <submittedName>
        <fullName evidence="2">Uncharacterized protein</fullName>
    </submittedName>
</protein>
<reference evidence="2 3" key="1">
    <citation type="journal article" date="2019" name="Genome Biol. Evol.">
        <title>Insights into the evolution of the New World diploid cottons (Gossypium, subgenus Houzingenia) based on genome sequencing.</title>
        <authorList>
            <person name="Grover C.E."/>
            <person name="Arick M.A. 2nd"/>
            <person name="Thrash A."/>
            <person name="Conover J.L."/>
            <person name="Sanders W.S."/>
            <person name="Peterson D.G."/>
            <person name="Frelichowski J.E."/>
            <person name="Scheffler J.A."/>
            <person name="Scheffler B.E."/>
            <person name="Wendel J.F."/>
        </authorList>
    </citation>
    <scope>NUCLEOTIDE SEQUENCE [LARGE SCALE GENOMIC DNA]</scope>
    <source>
        <strain evidence="2">8</strain>
        <tissue evidence="2">Leaf</tissue>
    </source>
</reference>
<feature type="compositionally biased region" description="Polar residues" evidence="1">
    <location>
        <begin position="35"/>
        <end position="46"/>
    </location>
</feature>
<dbReference type="Proteomes" id="UP000593568">
    <property type="component" value="Unassembled WGS sequence"/>
</dbReference>
<name>A0A7J9DC14_9ROSI</name>
<keyword evidence="3" id="KW-1185">Reference proteome</keyword>
<organism evidence="2 3">
    <name type="scientific">Gossypium trilobum</name>
    <dbReference type="NCBI Taxonomy" id="34281"/>
    <lineage>
        <taxon>Eukaryota</taxon>
        <taxon>Viridiplantae</taxon>
        <taxon>Streptophyta</taxon>
        <taxon>Embryophyta</taxon>
        <taxon>Tracheophyta</taxon>
        <taxon>Spermatophyta</taxon>
        <taxon>Magnoliopsida</taxon>
        <taxon>eudicotyledons</taxon>
        <taxon>Gunneridae</taxon>
        <taxon>Pentapetalae</taxon>
        <taxon>rosids</taxon>
        <taxon>malvids</taxon>
        <taxon>Malvales</taxon>
        <taxon>Malvaceae</taxon>
        <taxon>Malvoideae</taxon>
        <taxon>Gossypium</taxon>
    </lineage>
</organism>